<keyword evidence="9" id="KW-1185">Reference proteome</keyword>
<name>A0ABY7VV06_9BACT</name>
<dbReference type="InterPro" id="IPR013320">
    <property type="entry name" value="ConA-like_dom_sf"/>
</dbReference>
<evidence type="ECO:0000256" key="1">
    <source>
        <dbReference type="ARBA" id="ARBA00009902"/>
    </source>
</evidence>
<dbReference type="GO" id="GO:0016787">
    <property type="term" value="F:hydrolase activity"/>
    <property type="evidence" value="ECO:0007669"/>
    <property type="project" value="UniProtKB-KW"/>
</dbReference>
<dbReference type="CDD" id="cd18622">
    <property type="entry name" value="GH32_Inu-like"/>
    <property type="match status" value="1"/>
</dbReference>
<evidence type="ECO:0000256" key="3">
    <source>
        <dbReference type="ARBA" id="ARBA00023295"/>
    </source>
</evidence>
<dbReference type="PANTHER" id="PTHR42800:SF1">
    <property type="entry name" value="EXOINULINASE INUD (AFU_ORTHOLOGUE AFUA_5G00480)"/>
    <property type="match status" value="1"/>
</dbReference>
<evidence type="ECO:0000313" key="9">
    <source>
        <dbReference type="Proteomes" id="UP001214250"/>
    </source>
</evidence>
<evidence type="ECO:0000259" key="6">
    <source>
        <dbReference type="Pfam" id="PF00251"/>
    </source>
</evidence>
<dbReference type="InterPro" id="IPR013148">
    <property type="entry name" value="Glyco_hydro_32_N"/>
</dbReference>
<dbReference type="Gene3D" id="2.60.120.560">
    <property type="entry name" value="Exo-inulinase, domain 1"/>
    <property type="match status" value="1"/>
</dbReference>
<feature type="domain" description="Glycosyl hydrolase family 32 C-terminal" evidence="7">
    <location>
        <begin position="452"/>
        <end position="572"/>
    </location>
</feature>
<feature type="chain" id="PRO_5045662228" evidence="5">
    <location>
        <begin position="31"/>
        <end position="590"/>
    </location>
</feature>
<protein>
    <submittedName>
        <fullName evidence="8">Glycoside hydrolase family 32 protein</fullName>
    </submittedName>
</protein>
<evidence type="ECO:0000313" key="8">
    <source>
        <dbReference type="EMBL" id="WDE97726.1"/>
    </source>
</evidence>
<accession>A0ABY7VV06</accession>
<dbReference type="RefSeq" id="WP_274152288.1">
    <property type="nucleotide sequence ID" value="NZ_CP117812.1"/>
</dbReference>
<evidence type="ECO:0000256" key="4">
    <source>
        <dbReference type="RuleBase" id="RU362110"/>
    </source>
</evidence>
<dbReference type="PANTHER" id="PTHR42800">
    <property type="entry name" value="EXOINULINASE INUD (AFU_ORTHOLOGUE AFUA_5G00480)"/>
    <property type="match status" value="1"/>
</dbReference>
<dbReference type="Gene3D" id="2.115.10.20">
    <property type="entry name" value="Glycosyl hydrolase domain, family 43"/>
    <property type="match status" value="1"/>
</dbReference>
<evidence type="ECO:0000259" key="7">
    <source>
        <dbReference type="Pfam" id="PF08244"/>
    </source>
</evidence>
<dbReference type="SMART" id="SM00640">
    <property type="entry name" value="Glyco_32"/>
    <property type="match status" value="1"/>
</dbReference>
<organism evidence="8 9">
    <name type="scientific">Lentisphaera profundi</name>
    <dbReference type="NCBI Taxonomy" id="1658616"/>
    <lineage>
        <taxon>Bacteria</taxon>
        <taxon>Pseudomonadati</taxon>
        <taxon>Lentisphaerota</taxon>
        <taxon>Lentisphaeria</taxon>
        <taxon>Lentisphaerales</taxon>
        <taxon>Lentisphaeraceae</taxon>
        <taxon>Lentisphaera</taxon>
    </lineage>
</organism>
<sequence>MKLFFMKPMEVKSVAIFMAIICLSSFSAFAADREIKLTGKYLLIPIANHDAKIRPGKLTVSVDDVLIFSCGAKTAAKEGQIAWWAHIDLSEYKGKTVKVSHPNSKHFMSSDEIKNTMPLYQEKGRPQIHFSQMRGWNNDTNGMVYYDGEYHLMWQSNPMGNNMGNQMWGHAVSKDLVHWQELPLALRGFGKGVEKRHASMADGACYSGSAFVDHNNTLGKQKGKTKTIVAAFTDTKLGESLAYSTDKGRTFTLLREHNPVYTHKKIGRDPKIIWHEPTKSWVMVVFAIKEGARNSGMQFLVSKDLVKWEETCFVKGFNECPEFFQLPVDGDKNKMKWVLMGADANYMVGDFNGREFKSTGKGKMDTIHGCYAGQCFSHAPDGRVIYVGWVRTLKLGKDLPFNQGFTLPLELTLRTSQRGQRLFASPVKDLEVLRDKELSSLKNKTLSGAENKVVLSPKQKLVEFNVTIKADDQAEELIFSFDGVPLRYNFKRGGFIPENGKPHGRSGFSLDGTPRNFELRVYIDEASVEIFAEEGSAYFILPRSAETVGEPVKEISMTVNGGSATIKSMTVHKLKSIWKKSNQKEVDRSE</sequence>
<dbReference type="Pfam" id="PF00251">
    <property type="entry name" value="Glyco_hydro_32N"/>
    <property type="match status" value="1"/>
</dbReference>
<dbReference type="SUPFAM" id="SSF49899">
    <property type="entry name" value="Concanavalin A-like lectins/glucanases"/>
    <property type="match status" value="1"/>
</dbReference>
<gene>
    <name evidence="8" type="ORF">PQO03_18020</name>
</gene>
<dbReference type="InterPro" id="IPR013189">
    <property type="entry name" value="Glyco_hydro_32_C"/>
</dbReference>
<dbReference type="Proteomes" id="UP001214250">
    <property type="component" value="Chromosome 2"/>
</dbReference>
<keyword evidence="3 4" id="KW-0326">Glycosidase</keyword>
<evidence type="ECO:0000256" key="2">
    <source>
        <dbReference type="ARBA" id="ARBA00022801"/>
    </source>
</evidence>
<dbReference type="EMBL" id="CP117812">
    <property type="protein sequence ID" value="WDE97726.1"/>
    <property type="molecule type" value="Genomic_DNA"/>
</dbReference>
<comment type="similarity">
    <text evidence="1 4">Belongs to the glycosyl hydrolase 32 family.</text>
</comment>
<feature type="domain" description="Glycosyl hydrolase family 32 N-terminal" evidence="6">
    <location>
        <begin position="129"/>
        <end position="425"/>
    </location>
</feature>
<dbReference type="InterPro" id="IPR023296">
    <property type="entry name" value="Glyco_hydro_beta-prop_sf"/>
</dbReference>
<keyword evidence="5" id="KW-0732">Signal</keyword>
<keyword evidence="2 4" id="KW-0378">Hydrolase</keyword>
<proteinExistence type="inferred from homology"/>
<dbReference type="Pfam" id="PF08244">
    <property type="entry name" value="Glyco_hydro_32C"/>
    <property type="match status" value="1"/>
</dbReference>
<dbReference type="SUPFAM" id="SSF75005">
    <property type="entry name" value="Arabinanase/levansucrase/invertase"/>
    <property type="match status" value="1"/>
</dbReference>
<reference evidence="8 9" key="1">
    <citation type="submission" date="2023-02" db="EMBL/GenBank/DDBJ databases">
        <title>Genome sequence of Lentisphaera profundi SAORIC-696.</title>
        <authorList>
            <person name="Kim e."/>
            <person name="Cho J.-C."/>
            <person name="Choi A."/>
            <person name="Kang I."/>
        </authorList>
    </citation>
    <scope>NUCLEOTIDE SEQUENCE [LARGE SCALE GENOMIC DNA]</scope>
    <source>
        <strain evidence="8 9">SAORIC-696</strain>
    </source>
</reference>
<dbReference type="InterPro" id="IPR001362">
    <property type="entry name" value="Glyco_hydro_32"/>
</dbReference>
<feature type="signal peptide" evidence="5">
    <location>
        <begin position="1"/>
        <end position="30"/>
    </location>
</feature>
<evidence type="ECO:0000256" key="5">
    <source>
        <dbReference type="SAM" id="SignalP"/>
    </source>
</evidence>